<accession>A0ABN0R9S7</accession>
<sequence>MLVPMRGRRGTYELTVLPRRCRNTATHLVLMLDAPAAWPGGR</sequence>
<dbReference type="Proteomes" id="UP000020681">
    <property type="component" value="Unassembled WGS sequence"/>
</dbReference>
<name>A0ABN0R9S7_MYCUL</name>
<evidence type="ECO:0008006" key="3">
    <source>
        <dbReference type="Google" id="ProtNLM"/>
    </source>
</evidence>
<organism evidence="1 2">
    <name type="scientific">Mycobacterium ulcerans str. Harvey</name>
    <dbReference type="NCBI Taxonomy" id="1299332"/>
    <lineage>
        <taxon>Bacteria</taxon>
        <taxon>Bacillati</taxon>
        <taxon>Actinomycetota</taxon>
        <taxon>Actinomycetes</taxon>
        <taxon>Mycobacteriales</taxon>
        <taxon>Mycobacteriaceae</taxon>
        <taxon>Mycobacterium</taxon>
        <taxon>Mycobacterium ulcerans group</taxon>
    </lineage>
</organism>
<proteinExistence type="predicted"/>
<reference evidence="1 2" key="1">
    <citation type="submission" date="2014-01" db="EMBL/GenBank/DDBJ databases">
        <authorList>
            <person name="Dobos K."/>
            <person name="Lenaerts A."/>
            <person name="Ordway D."/>
            <person name="DeGroote M.A."/>
            <person name="Parker T."/>
            <person name="Sizemore C."/>
            <person name="Tallon L.J."/>
            <person name="Sadzewicz L.K."/>
            <person name="Sengamalay N."/>
            <person name="Fraser C.M."/>
            <person name="Hine E."/>
            <person name="Shefchek K.A."/>
            <person name="Das S.P."/>
            <person name="Tettelin H."/>
        </authorList>
    </citation>
    <scope>NUCLEOTIDE SEQUENCE [LARGE SCALE GENOMIC DNA]</scope>
    <source>
        <strain evidence="1 2">Harvey</strain>
    </source>
</reference>
<protein>
    <recommendedName>
        <fullName evidence="3">Transposase</fullName>
    </recommendedName>
</protein>
<evidence type="ECO:0000313" key="2">
    <source>
        <dbReference type="Proteomes" id="UP000020681"/>
    </source>
</evidence>
<gene>
    <name evidence="1" type="ORF">I551_8803</name>
</gene>
<dbReference type="EMBL" id="JAOL01000031">
    <property type="protein sequence ID" value="EUA93931.1"/>
    <property type="molecule type" value="Genomic_DNA"/>
</dbReference>
<comment type="caution">
    <text evidence="1">The sequence shown here is derived from an EMBL/GenBank/DDBJ whole genome shotgun (WGS) entry which is preliminary data.</text>
</comment>
<evidence type="ECO:0000313" key="1">
    <source>
        <dbReference type="EMBL" id="EUA93931.1"/>
    </source>
</evidence>
<keyword evidence="2" id="KW-1185">Reference proteome</keyword>